<gene>
    <name evidence="1" type="ORF">HUK68_19475</name>
</gene>
<dbReference type="EMBL" id="CP054841">
    <property type="protein sequence ID" value="QKV55130.1"/>
    <property type="molecule type" value="Genomic_DNA"/>
</dbReference>
<name>A0A6N1XBL4_9BURK</name>
<evidence type="ECO:0000313" key="2">
    <source>
        <dbReference type="Proteomes" id="UP000509579"/>
    </source>
</evidence>
<reference evidence="1 2" key="1">
    <citation type="submission" date="2020-06" db="EMBL/GenBank/DDBJ databases">
        <title>Acidovorax antarctica sp. nov., isolated from Corinth ice sheet soil, Antarctic Fields Peninsula.</title>
        <authorList>
            <person name="Xu Q."/>
            <person name="Peng F."/>
        </authorList>
    </citation>
    <scope>NUCLEOTIDE SEQUENCE [LARGE SCALE GENOMIC DNA]</scope>
    <source>
        <strain evidence="1 2">16-35-5</strain>
        <plasmid evidence="1 2">unnamed1</plasmid>
    </source>
</reference>
<dbReference type="KEGG" id="aant:HUK68_19475"/>
<dbReference type="Pfam" id="PF07424">
    <property type="entry name" value="TrbM"/>
    <property type="match status" value="1"/>
</dbReference>
<geneLocation type="plasmid" evidence="1 2">
    <name>unnamed1</name>
</geneLocation>
<evidence type="ECO:0000313" key="1">
    <source>
        <dbReference type="EMBL" id="QKV55130.1"/>
    </source>
</evidence>
<accession>A0A6N1XBL4</accession>
<protein>
    <submittedName>
        <fullName evidence="1">Conjugal transfer protein TrbM</fullName>
    </submittedName>
</protein>
<sequence length="190" mass="20355">MHRKHLAGAALVALAGLHQGAEAQEGLSSKAHLACEAVLCLSTGSPPGECANALRHYFSITHRRMSETLRRRASFLRLCPVGQQDASMSGLIRIQSQAAGKCDAEALNASQRRVTGLGENDFAIGNRLPAYCDAYFAHAYSDWAAVLPRYVGVPERGGFWVPAHDHAKAQGEYAARIVAEDAARNSSAGR</sequence>
<dbReference type="InterPro" id="IPR009989">
    <property type="entry name" value="TrbM"/>
</dbReference>
<dbReference type="Proteomes" id="UP000509579">
    <property type="component" value="Plasmid unnamed1"/>
</dbReference>
<dbReference type="AlphaFoldDB" id="A0A6N1XBL4"/>
<keyword evidence="2" id="KW-1185">Reference proteome</keyword>
<keyword evidence="1" id="KW-0614">Plasmid</keyword>
<organism evidence="1 2">
    <name type="scientific">Comamonas antarctica</name>
    <dbReference type="NCBI Taxonomy" id="2743470"/>
    <lineage>
        <taxon>Bacteria</taxon>
        <taxon>Pseudomonadati</taxon>
        <taxon>Pseudomonadota</taxon>
        <taxon>Betaproteobacteria</taxon>
        <taxon>Burkholderiales</taxon>
        <taxon>Comamonadaceae</taxon>
        <taxon>Comamonas</taxon>
    </lineage>
</organism>
<proteinExistence type="predicted"/>
<dbReference type="RefSeq" id="WP_175505918.1">
    <property type="nucleotide sequence ID" value="NZ_CAURQT010000003.1"/>
</dbReference>